<keyword evidence="2" id="KW-1185">Reference proteome</keyword>
<comment type="caution">
    <text evidence="1">The sequence shown here is derived from an EMBL/GenBank/DDBJ whole genome shotgun (WGS) entry which is preliminary data.</text>
</comment>
<evidence type="ECO:0000313" key="2">
    <source>
        <dbReference type="Proteomes" id="UP001152320"/>
    </source>
</evidence>
<dbReference type="AlphaFoldDB" id="A0A9Q0YTJ3"/>
<dbReference type="Proteomes" id="UP001152320">
    <property type="component" value="Chromosome 16"/>
</dbReference>
<gene>
    <name evidence="1" type="ORF">HOLleu_32024</name>
</gene>
<organism evidence="1 2">
    <name type="scientific">Holothuria leucospilota</name>
    <name type="common">Black long sea cucumber</name>
    <name type="synonym">Mertensiothuria leucospilota</name>
    <dbReference type="NCBI Taxonomy" id="206669"/>
    <lineage>
        <taxon>Eukaryota</taxon>
        <taxon>Metazoa</taxon>
        <taxon>Echinodermata</taxon>
        <taxon>Eleutherozoa</taxon>
        <taxon>Echinozoa</taxon>
        <taxon>Holothuroidea</taxon>
        <taxon>Aspidochirotacea</taxon>
        <taxon>Aspidochirotida</taxon>
        <taxon>Holothuriidae</taxon>
        <taxon>Holothuria</taxon>
    </lineage>
</organism>
<dbReference type="EMBL" id="JAIZAY010000016">
    <property type="protein sequence ID" value="KAJ8027014.1"/>
    <property type="molecule type" value="Genomic_DNA"/>
</dbReference>
<evidence type="ECO:0000313" key="1">
    <source>
        <dbReference type="EMBL" id="KAJ8027014.1"/>
    </source>
</evidence>
<evidence type="ECO:0008006" key="3">
    <source>
        <dbReference type="Google" id="ProtNLM"/>
    </source>
</evidence>
<proteinExistence type="predicted"/>
<reference evidence="1" key="1">
    <citation type="submission" date="2021-10" db="EMBL/GenBank/DDBJ databases">
        <title>Tropical sea cucumber genome reveals ecological adaptation and Cuvierian tubules defense mechanism.</title>
        <authorList>
            <person name="Chen T."/>
        </authorList>
    </citation>
    <scope>NUCLEOTIDE SEQUENCE</scope>
    <source>
        <strain evidence="1">Nanhai2018</strain>
        <tissue evidence="1">Muscle</tissue>
    </source>
</reference>
<dbReference type="OrthoDB" id="6617140at2759"/>
<name>A0A9Q0YTJ3_HOLLE</name>
<accession>A0A9Q0YTJ3</accession>
<sequence length="237" mass="27226">MAKFYLGMKASLPVLTMMESFNRSLQAKDQTVECMIQCAKILRDQLTQMRNEEDFSVLFTRVSGFIEKIDEMEGFCQPRRRKVSGKLGSGFVAPEQTVEEQFRSQYFAAIDSAIVNLDTYFSTTDIHKYEQIVNMLITGKVNVAVVQSYPELSDGLELELQFFHRQYLSQCKPSLEQVHTIMRDMSHQVRQMFPWVEPLLRLILVSPASSCTAERIFQCPSKNQNMASKHNGTDVLK</sequence>
<protein>
    <recommendedName>
        <fullName evidence="3">HAT C-terminal dimerisation domain-containing protein</fullName>
    </recommendedName>
</protein>